<gene>
    <name evidence="1" type="ORF">M6B38_192275</name>
</gene>
<reference evidence="1" key="1">
    <citation type="journal article" date="2023" name="GigaByte">
        <title>Genome assembly of the bearded iris, Iris pallida Lam.</title>
        <authorList>
            <person name="Bruccoleri R.E."/>
            <person name="Oakeley E.J."/>
            <person name="Faust A.M.E."/>
            <person name="Altorfer M."/>
            <person name="Dessus-Babus S."/>
            <person name="Burckhardt D."/>
            <person name="Oertli M."/>
            <person name="Naumann U."/>
            <person name="Petersen F."/>
            <person name="Wong J."/>
        </authorList>
    </citation>
    <scope>NUCLEOTIDE SEQUENCE</scope>
    <source>
        <strain evidence="1">GSM-AAB239-AS_SAM_17_03QT</strain>
    </source>
</reference>
<dbReference type="Proteomes" id="UP001140949">
    <property type="component" value="Unassembled WGS sequence"/>
</dbReference>
<evidence type="ECO:0000313" key="1">
    <source>
        <dbReference type="EMBL" id="KAJ6802638.1"/>
    </source>
</evidence>
<proteinExistence type="predicted"/>
<protein>
    <submittedName>
        <fullName evidence="1">Protein NRT1/ PTR FAMILY 5.2-like</fullName>
    </submittedName>
</protein>
<comment type="caution">
    <text evidence="1">The sequence shown here is derived from an EMBL/GenBank/DDBJ whole genome shotgun (WGS) entry which is preliminary data.</text>
</comment>
<dbReference type="AlphaFoldDB" id="A0AAX6EFA3"/>
<keyword evidence="2" id="KW-1185">Reference proteome</keyword>
<organism evidence="1 2">
    <name type="scientific">Iris pallida</name>
    <name type="common">Sweet iris</name>
    <dbReference type="NCBI Taxonomy" id="29817"/>
    <lineage>
        <taxon>Eukaryota</taxon>
        <taxon>Viridiplantae</taxon>
        <taxon>Streptophyta</taxon>
        <taxon>Embryophyta</taxon>
        <taxon>Tracheophyta</taxon>
        <taxon>Spermatophyta</taxon>
        <taxon>Magnoliopsida</taxon>
        <taxon>Liliopsida</taxon>
        <taxon>Asparagales</taxon>
        <taxon>Iridaceae</taxon>
        <taxon>Iridoideae</taxon>
        <taxon>Irideae</taxon>
        <taxon>Iris</taxon>
    </lineage>
</organism>
<dbReference type="EMBL" id="JANAVB010037056">
    <property type="protein sequence ID" value="KAJ6802638.1"/>
    <property type="molecule type" value="Genomic_DNA"/>
</dbReference>
<evidence type="ECO:0000313" key="2">
    <source>
        <dbReference type="Proteomes" id="UP001140949"/>
    </source>
</evidence>
<name>A0AAX6EFA3_IRIPA</name>
<reference evidence="1" key="2">
    <citation type="submission" date="2023-04" db="EMBL/GenBank/DDBJ databases">
        <authorList>
            <person name="Bruccoleri R.E."/>
            <person name="Oakeley E.J."/>
            <person name="Faust A.-M."/>
            <person name="Dessus-Babus S."/>
            <person name="Altorfer M."/>
            <person name="Burckhardt D."/>
            <person name="Oertli M."/>
            <person name="Naumann U."/>
            <person name="Petersen F."/>
            <person name="Wong J."/>
        </authorList>
    </citation>
    <scope>NUCLEOTIDE SEQUENCE</scope>
    <source>
        <strain evidence="1">GSM-AAB239-AS_SAM_17_03QT</strain>
        <tissue evidence="1">Leaf</tissue>
    </source>
</reference>
<accession>A0AAX6EFA3</accession>
<sequence>MLQLLMPPTMSNCWQRRNIYAAVSARRPRADVAYCINVYALARRLAKHTTGLVSLSLSITGVVFTEYRVIQMLVYTERNCKDFIKVDRLNKTFHNHDCLA</sequence>